<proteinExistence type="predicted"/>
<dbReference type="Proteomes" id="UP000225706">
    <property type="component" value="Unassembled WGS sequence"/>
</dbReference>
<keyword evidence="2" id="KW-0472">Membrane</keyword>
<feature type="region of interest" description="Disordered" evidence="1">
    <location>
        <begin position="79"/>
        <end position="114"/>
    </location>
</feature>
<dbReference type="AlphaFoldDB" id="A0A2B4S8H5"/>
<keyword evidence="2" id="KW-0812">Transmembrane</keyword>
<sequence length="251" mass="28343">MKYQRTHYFNSIVKNKGEGYTRADMTRLPFAYLLLCLAIVACAQQAERTTGSDVTDEEPHPYTISFFLFPHHETVELSGGKGKVTNVTQHDKSNDLTKAKGKNPSGDLAQEDDPDISYQHGSVKHPAHEMYPMCHHCPMNSTYDECTHKRTLKKCDDGLSNICFTKSTKRNNIVHYHMGCANHKQCQRARAKPCKVHEKRCFTCCQWSGCNSMSHHGDTTALSFWNAGCVITIDWVTLGISLVTFGVVYFI</sequence>
<gene>
    <name evidence="3" type="ORF">AWC38_SpisGene10498</name>
</gene>
<evidence type="ECO:0000313" key="4">
    <source>
        <dbReference type="Proteomes" id="UP000225706"/>
    </source>
</evidence>
<organism evidence="3 4">
    <name type="scientific">Stylophora pistillata</name>
    <name type="common">Smooth cauliflower coral</name>
    <dbReference type="NCBI Taxonomy" id="50429"/>
    <lineage>
        <taxon>Eukaryota</taxon>
        <taxon>Metazoa</taxon>
        <taxon>Cnidaria</taxon>
        <taxon>Anthozoa</taxon>
        <taxon>Hexacorallia</taxon>
        <taxon>Scleractinia</taxon>
        <taxon>Astrocoeniina</taxon>
        <taxon>Pocilloporidae</taxon>
        <taxon>Stylophora</taxon>
    </lineage>
</organism>
<evidence type="ECO:0000313" key="3">
    <source>
        <dbReference type="EMBL" id="PFX24878.1"/>
    </source>
</evidence>
<dbReference type="OrthoDB" id="5953187at2759"/>
<dbReference type="InterPro" id="IPR045860">
    <property type="entry name" value="Snake_toxin-like_sf"/>
</dbReference>
<name>A0A2B4S8H5_STYPI</name>
<keyword evidence="4" id="KW-1185">Reference proteome</keyword>
<dbReference type="EMBL" id="LSMT01000165">
    <property type="protein sequence ID" value="PFX24878.1"/>
    <property type="molecule type" value="Genomic_DNA"/>
</dbReference>
<comment type="caution">
    <text evidence="3">The sequence shown here is derived from an EMBL/GenBank/DDBJ whole genome shotgun (WGS) entry which is preliminary data.</text>
</comment>
<accession>A0A2B4S8H5</accession>
<feature type="transmembrane region" description="Helical" evidence="2">
    <location>
        <begin position="224"/>
        <end position="250"/>
    </location>
</feature>
<feature type="compositionally biased region" description="Basic and acidic residues" evidence="1">
    <location>
        <begin position="89"/>
        <end position="98"/>
    </location>
</feature>
<evidence type="ECO:0000256" key="1">
    <source>
        <dbReference type="SAM" id="MobiDB-lite"/>
    </source>
</evidence>
<protein>
    <submittedName>
        <fullName evidence="3">Uncharacterized protein</fullName>
    </submittedName>
</protein>
<reference evidence="4" key="1">
    <citation type="journal article" date="2017" name="bioRxiv">
        <title>Comparative analysis of the genomes of Stylophora pistillata and Acropora digitifera provides evidence for extensive differences between species of corals.</title>
        <authorList>
            <person name="Voolstra C.R."/>
            <person name="Li Y."/>
            <person name="Liew Y.J."/>
            <person name="Baumgarten S."/>
            <person name="Zoccola D."/>
            <person name="Flot J.-F."/>
            <person name="Tambutte S."/>
            <person name="Allemand D."/>
            <person name="Aranda M."/>
        </authorList>
    </citation>
    <scope>NUCLEOTIDE SEQUENCE [LARGE SCALE GENOMIC DNA]</scope>
</reference>
<dbReference type="SUPFAM" id="SSF57302">
    <property type="entry name" value="Snake toxin-like"/>
    <property type="match status" value="1"/>
</dbReference>
<evidence type="ECO:0000256" key="2">
    <source>
        <dbReference type="SAM" id="Phobius"/>
    </source>
</evidence>
<keyword evidence="2" id="KW-1133">Transmembrane helix</keyword>